<evidence type="ECO:0000256" key="2">
    <source>
        <dbReference type="ARBA" id="ARBA00022723"/>
    </source>
</evidence>
<proteinExistence type="predicted"/>
<comment type="caution">
    <text evidence="5">The sequence shown here is derived from an EMBL/GenBank/DDBJ whole genome shotgun (WGS) entry which is preliminary data.</text>
</comment>
<evidence type="ECO:0000313" key="5">
    <source>
        <dbReference type="EMBL" id="EKF42611.1"/>
    </source>
</evidence>
<organism evidence="5 6">
    <name type="scientific">Nitratireductor indicus C115</name>
    <dbReference type="NCBI Taxonomy" id="1231190"/>
    <lineage>
        <taxon>Bacteria</taxon>
        <taxon>Pseudomonadati</taxon>
        <taxon>Pseudomonadota</taxon>
        <taxon>Alphaproteobacteria</taxon>
        <taxon>Hyphomicrobiales</taxon>
        <taxon>Phyllobacteriaceae</taxon>
        <taxon>Nitratireductor</taxon>
    </lineage>
</organism>
<dbReference type="SFLD" id="SFLDG00179">
    <property type="entry name" value="mandelate_racemase"/>
    <property type="match status" value="1"/>
</dbReference>
<reference evidence="5 6" key="1">
    <citation type="journal article" date="2012" name="J. Bacteriol.">
        <title>Genome Sequence of Nitratireductor indicus Type Strain C115.</title>
        <authorList>
            <person name="Lai Q."/>
            <person name="Li G."/>
            <person name="Yu Z."/>
            <person name="Shao Z."/>
        </authorList>
    </citation>
    <scope>NUCLEOTIDE SEQUENCE [LARGE SCALE GENOMIC DNA]</scope>
    <source>
        <strain evidence="5 6">C115</strain>
    </source>
</reference>
<dbReference type="EMBL" id="AMSI01000006">
    <property type="protein sequence ID" value="EKF42611.1"/>
    <property type="molecule type" value="Genomic_DNA"/>
</dbReference>
<evidence type="ECO:0000313" key="6">
    <source>
        <dbReference type="Proteomes" id="UP000007374"/>
    </source>
</evidence>
<name>K2P5N0_9HYPH</name>
<comment type="cofactor">
    <cofactor evidence="1">
        <name>Mg(2+)</name>
        <dbReference type="ChEBI" id="CHEBI:18420"/>
    </cofactor>
</comment>
<dbReference type="InterPro" id="IPR013342">
    <property type="entry name" value="Mandelate_racemase_C"/>
</dbReference>
<dbReference type="SFLD" id="SFLDS00001">
    <property type="entry name" value="Enolase"/>
    <property type="match status" value="1"/>
</dbReference>
<dbReference type="InterPro" id="IPR029065">
    <property type="entry name" value="Enolase_C-like"/>
</dbReference>
<feature type="domain" description="Mandelate racemase/muconate lactonizing enzyme C-terminal" evidence="4">
    <location>
        <begin position="159"/>
        <end position="257"/>
    </location>
</feature>
<dbReference type="SUPFAM" id="SSF51604">
    <property type="entry name" value="Enolase C-terminal domain-like"/>
    <property type="match status" value="1"/>
</dbReference>
<dbReference type="Pfam" id="PF13378">
    <property type="entry name" value="MR_MLE_C"/>
    <property type="match status" value="1"/>
</dbReference>
<dbReference type="eggNOG" id="COG4948">
    <property type="taxonomic scope" value="Bacteria"/>
</dbReference>
<dbReference type="Gene3D" id="3.20.20.120">
    <property type="entry name" value="Enolase-like C-terminal domain"/>
    <property type="match status" value="1"/>
</dbReference>
<dbReference type="GO" id="GO:0016052">
    <property type="term" value="P:carbohydrate catabolic process"/>
    <property type="evidence" value="ECO:0007669"/>
    <property type="project" value="TreeGrafter"/>
</dbReference>
<dbReference type="InterPro" id="IPR029017">
    <property type="entry name" value="Enolase-like_N"/>
</dbReference>
<dbReference type="InterPro" id="IPR036849">
    <property type="entry name" value="Enolase-like_C_sf"/>
</dbReference>
<dbReference type="Proteomes" id="UP000007374">
    <property type="component" value="Unassembled WGS sequence"/>
</dbReference>
<dbReference type="PATRIC" id="fig|1231190.3.peg.2321"/>
<dbReference type="CDD" id="cd03316">
    <property type="entry name" value="MR_like"/>
    <property type="match status" value="1"/>
</dbReference>
<keyword evidence="3" id="KW-0460">Magnesium</keyword>
<dbReference type="SUPFAM" id="SSF54826">
    <property type="entry name" value="Enolase N-terminal domain-like"/>
    <property type="match status" value="1"/>
</dbReference>
<protein>
    <submittedName>
        <fullName evidence="5">Mandelate racemase/muconate lactonizing protein</fullName>
    </submittedName>
</protein>
<gene>
    <name evidence="5" type="ORF">NA8A_11128</name>
</gene>
<dbReference type="STRING" id="721133.SAMN05216176_106259"/>
<dbReference type="InterPro" id="IPR046945">
    <property type="entry name" value="RHMD-like"/>
</dbReference>
<dbReference type="PANTHER" id="PTHR13794">
    <property type="entry name" value="ENOLASE SUPERFAMILY, MANDELATE RACEMASE"/>
    <property type="match status" value="1"/>
</dbReference>
<sequence>MRCAEIERGFDVTTIRKIEAATASIPLPAPTGFSSRTVLQREYTLVRVTGDDGVTGIGFCYPGHRAAQLATMAVTDLLGPVVLGMDAHLVEGAWGAMYQESLLHGRVGSVMRALSAIDIALWDRNARAANLPLHKYLGGRSNRVKAYASGGYYLEGKGVEGVHKEMTSYVEKGFKAVKMKVGRVSAAEDADRIAAARDAIGPDGVLMLDANNAWKDLPAALGALRLWEPYNPYWIEEPFSPDDIINHARLARETPISVATGEIEAGRWRSKELLDAGAAIILQQDAAVCGGISELRRIADLASAYGVTLCPHWFHDLHAPLVSAFPSADYVEFFVGNGVHNLCDIIDRQLSFDNGELNLHEQPGLGFDFDEAALDKYLVGEWQNVTGG</sequence>
<dbReference type="SMART" id="SM00922">
    <property type="entry name" value="MR_MLE"/>
    <property type="match status" value="1"/>
</dbReference>
<keyword evidence="6" id="KW-1185">Reference proteome</keyword>
<evidence type="ECO:0000256" key="3">
    <source>
        <dbReference type="ARBA" id="ARBA00022842"/>
    </source>
</evidence>
<dbReference type="GO" id="GO:0000287">
    <property type="term" value="F:magnesium ion binding"/>
    <property type="evidence" value="ECO:0007669"/>
    <property type="project" value="TreeGrafter"/>
</dbReference>
<dbReference type="InterPro" id="IPR013341">
    <property type="entry name" value="Mandelate_racemase_N_dom"/>
</dbReference>
<keyword evidence="2" id="KW-0479">Metal-binding</keyword>
<dbReference type="OrthoDB" id="9802699at2"/>
<dbReference type="Pfam" id="PF02746">
    <property type="entry name" value="MR_MLE_N"/>
    <property type="match status" value="1"/>
</dbReference>
<dbReference type="PANTHER" id="PTHR13794:SF58">
    <property type="entry name" value="MITOCHONDRIAL ENOLASE SUPERFAMILY MEMBER 1"/>
    <property type="match status" value="1"/>
</dbReference>
<dbReference type="AlphaFoldDB" id="K2P5N0"/>
<evidence type="ECO:0000259" key="4">
    <source>
        <dbReference type="SMART" id="SM00922"/>
    </source>
</evidence>
<evidence type="ECO:0000256" key="1">
    <source>
        <dbReference type="ARBA" id="ARBA00001946"/>
    </source>
</evidence>
<accession>K2P5N0</accession>
<dbReference type="GO" id="GO:0016836">
    <property type="term" value="F:hydro-lyase activity"/>
    <property type="evidence" value="ECO:0007669"/>
    <property type="project" value="TreeGrafter"/>
</dbReference>
<dbReference type="Gene3D" id="3.30.390.10">
    <property type="entry name" value="Enolase-like, N-terminal domain"/>
    <property type="match status" value="1"/>
</dbReference>